<evidence type="ECO:0000256" key="6">
    <source>
        <dbReference type="ARBA" id="ARBA00023065"/>
    </source>
</evidence>
<feature type="transmembrane region" description="Helical" evidence="11">
    <location>
        <begin position="270"/>
        <end position="295"/>
    </location>
</feature>
<comment type="similarity">
    <text evidence="9">Belongs to the monovalent cation:proton antiporter 1 (CPA1) transporter (TC 2.A.36) family.</text>
</comment>
<feature type="transmembrane region" description="Helical" evidence="11">
    <location>
        <begin position="75"/>
        <end position="93"/>
    </location>
</feature>
<feature type="transmembrane region" description="Helical" evidence="11">
    <location>
        <begin position="135"/>
        <end position="153"/>
    </location>
</feature>
<feature type="transmembrane region" description="Helical" evidence="11">
    <location>
        <begin position="360"/>
        <end position="382"/>
    </location>
</feature>
<evidence type="ECO:0000256" key="8">
    <source>
        <dbReference type="ARBA" id="ARBA00023201"/>
    </source>
</evidence>
<dbReference type="NCBIfam" id="TIGR00840">
    <property type="entry name" value="b_cpa1"/>
    <property type="match status" value="1"/>
</dbReference>
<evidence type="ECO:0000256" key="12">
    <source>
        <dbReference type="SAM" id="SignalP"/>
    </source>
</evidence>
<evidence type="ECO:0000256" key="9">
    <source>
        <dbReference type="RuleBase" id="RU003722"/>
    </source>
</evidence>
<feature type="transmembrane region" description="Helical" evidence="11">
    <location>
        <begin position="105"/>
        <end position="123"/>
    </location>
</feature>
<organism evidence="14 15">
    <name type="scientific">Tegillarca granosa</name>
    <name type="common">Malaysian cockle</name>
    <name type="synonym">Anadara granosa</name>
    <dbReference type="NCBI Taxonomy" id="220873"/>
    <lineage>
        <taxon>Eukaryota</taxon>
        <taxon>Metazoa</taxon>
        <taxon>Spiralia</taxon>
        <taxon>Lophotrochozoa</taxon>
        <taxon>Mollusca</taxon>
        <taxon>Bivalvia</taxon>
        <taxon>Autobranchia</taxon>
        <taxon>Pteriomorphia</taxon>
        <taxon>Arcoida</taxon>
        <taxon>Arcoidea</taxon>
        <taxon>Arcidae</taxon>
        <taxon>Tegillarca</taxon>
    </lineage>
</organism>
<feature type="compositionally biased region" description="Polar residues" evidence="10">
    <location>
        <begin position="721"/>
        <end position="734"/>
    </location>
</feature>
<name>A0ABQ9F0R1_TEGGR</name>
<keyword evidence="12" id="KW-0732">Signal</keyword>
<keyword evidence="7 11" id="KW-0472">Membrane</keyword>
<dbReference type="Pfam" id="PF00999">
    <property type="entry name" value="Na_H_Exchanger"/>
    <property type="match status" value="1"/>
</dbReference>
<keyword evidence="9" id="KW-0050">Antiport</keyword>
<evidence type="ECO:0000313" key="14">
    <source>
        <dbReference type="EMBL" id="KAJ8310141.1"/>
    </source>
</evidence>
<feature type="compositionally biased region" description="Basic and acidic residues" evidence="10">
    <location>
        <begin position="745"/>
        <end position="774"/>
    </location>
</feature>
<dbReference type="EMBL" id="JARBDR010000640">
    <property type="protein sequence ID" value="KAJ8310141.1"/>
    <property type="molecule type" value="Genomic_DNA"/>
</dbReference>
<feature type="transmembrane region" description="Helical" evidence="11">
    <location>
        <begin position="436"/>
        <end position="454"/>
    </location>
</feature>
<accession>A0ABQ9F0R1</accession>
<feature type="transmembrane region" description="Helical" evidence="11">
    <location>
        <begin position="165"/>
        <end position="187"/>
    </location>
</feature>
<keyword evidence="4 11" id="KW-1133">Transmembrane helix</keyword>
<dbReference type="PANTHER" id="PTHR10110:SF126">
    <property type="entry name" value="NA(+)_H(+) EXCHANGER PROTEIN 7"/>
    <property type="match status" value="1"/>
</dbReference>
<keyword evidence="6 9" id="KW-0406">Ion transport</keyword>
<evidence type="ECO:0000256" key="1">
    <source>
        <dbReference type="ARBA" id="ARBA00004141"/>
    </source>
</evidence>
<feature type="transmembrane region" description="Helical" evidence="11">
    <location>
        <begin position="460"/>
        <end position="479"/>
    </location>
</feature>
<gene>
    <name evidence="14" type="ORF">KUTeg_012006</name>
</gene>
<feature type="transmembrane region" description="Helical" evidence="11">
    <location>
        <begin position="394"/>
        <end position="415"/>
    </location>
</feature>
<feature type="transmembrane region" description="Helical" evidence="11">
    <location>
        <begin position="307"/>
        <end position="323"/>
    </location>
</feature>
<sequence>MKMMTYSGFGLILLFLIHLHICWSNPTHSSNSIVTHEDNATYSTNHSSHNESHDTLEHHGVEVIGIKYEEIKEPLVFTVVVLLAGLSKIGFHYADRLSSFVPESCLLIILGTVFGAIIHFSNIAGNLPTFFTPRAFFEFLLPPIILEAAFSLYDRTFTDNIGSVLIFDFQGTIFACFLIASSLYGLLLAGAMESLDVSFIQILVFSSLVVAVDPVAVLAVFNEVGVNKVLYFLVFGESLLNDGVTVVLYGVLQAYNRLDLAGIPITADQIVLGIVKFVVVCLGGLTIGILVGVLSSFVTKYTNNVKVVEPIAIFAMAYLAFLLSELFHLSGIISIIGCGLTQVSYAFNNITPKSRTAIKYFTKVLSTTSEIIIFLFLGLSIVNPDHDWKTGFTLWTIFLCFLFRVIITFVTSLLINRFDTYRVRMIKLDEMFIMSYGGIRGAVCFSLVVLLDVAEFPKKNMFVTTTLAVVIFTVFIQGSTIKPLVNKLKVTLQAEQSLMMYQELNSHVTDHLMAGIEEVVGRQGRFYIREKLSLWNDKYLRRWLLKESIRKDEGDLLSCYEKLVMKEHYKNLHLCGAAKLPEINQQLRNVDSSAMLLQYAQEKGESDLEGDESERSPVTIKQVPTVSDLKHMMSRHMSTTTNFVRDRNLVGEGNRRIGIMRQLDNKRKSNARLLRMKSISRMPERALSWSDDSADLCIRRGTIGRNGPDVSKRAMTVDISPTSGEPLTSISSRLPDTVFEDDEDQHYTQERRPLMDQDRRNTTDQEQRHAHFERQNAVVSDDIPLKPILKQAKSDG</sequence>
<comment type="subcellular location">
    <subcellularLocation>
        <location evidence="1">Membrane</location>
        <topology evidence="1">Multi-pass membrane protein</topology>
    </subcellularLocation>
</comment>
<feature type="transmembrane region" description="Helical" evidence="11">
    <location>
        <begin position="329"/>
        <end position="348"/>
    </location>
</feature>
<evidence type="ECO:0000313" key="15">
    <source>
        <dbReference type="Proteomes" id="UP001217089"/>
    </source>
</evidence>
<evidence type="ECO:0000256" key="2">
    <source>
        <dbReference type="ARBA" id="ARBA00022448"/>
    </source>
</evidence>
<protein>
    <recommendedName>
        <fullName evidence="9">Sodium/hydrogen exchanger</fullName>
    </recommendedName>
</protein>
<keyword evidence="8 9" id="KW-0739">Sodium transport</keyword>
<evidence type="ECO:0000256" key="5">
    <source>
        <dbReference type="ARBA" id="ARBA00023053"/>
    </source>
</evidence>
<dbReference type="Gene3D" id="6.10.140.1330">
    <property type="match status" value="1"/>
</dbReference>
<evidence type="ECO:0000256" key="4">
    <source>
        <dbReference type="ARBA" id="ARBA00022989"/>
    </source>
</evidence>
<evidence type="ECO:0000256" key="7">
    <source>
        <dbReference type="ARBA" id="ARBA00023136"/>
    </source>
</evidence>
<evidence type="ECO:0000259" key="13">
    <source>
        <dbReference type="Pfam" id="PF00999"/>
    </source>
</evidence>
<reference evidence="14 15" key="1">
    <citation type="submission" date="2022-12" db="EMBL/GenBank/DDBJ databases">
        <title>Chromosome-level genome of Tegillarca granosa.</title>
        <authorList>
            <person name="Kim J."/>
        </authorList>
    </citation>
    <scope>NUCLEOTIDE SEQUENCE [LARGE SCALE GENOMIC DNA]</scope>
    <source>
        <strain evidence="14">Teg-2019</strain>
        <tissue evidence="14">Adductor muscle</tissue>
    </source>
</reference>
<dbReference type="InterPro" id="IPR006153">
    <property type="entry name" value="Cation/H_exchanger_TM"/>
</dbReference>
<dbReference type="InterPro" id="IPR004709">
    <property type="entry name" value="NaH_exchanger"/>
</dbReference>
<keyword evidence="3 9" id="KW-0812">Transmembrane</keyword>
<dbReference type="Proteomes" id="UP001217089">
    <property type="component" value="Unassembled WGS sequence"/>
</dbReference>
<feature type="transmembrane region" description="Helical" evidence="11">
    <location>
        <begin position="229"/>
        <end position="250"/>
    </location>
</feature>
<evidence type="ECO:0000256" key="10">
    <source>
        <dbReference type="SAM" id="MobiDB-lite"/>
    </source>
</evidence>
<feature type="region of interest" description="Disordered" evidence="10">
    <location>
        <begin position="721"/>
        <end position="775"/>
    </location>
</feature>
<feature type="domain" description="Cation/H+ exchanger transmembrane" evidence="13">
    <location>
        <begin position="85"/>
        <end position="487"/>
    </location>
</feature>
<proteinExistence type="inferred from homology"/>
<evidence type="ECO:0000256" key="3">
    <source>
        <dbReference type="ARBA" id="ARBA00022692"/>
    </source>
</evidence>
<feature type="chain" id="PRO_5047364202" description="Sodium/hydrogen exchanger" evidence="12">
    <location>
        <begin position="25"/>
        <end position="796"/>
    </location>
</feature>
<keyword evidence="2 9" id="KW-0813">Transport</keyword>
<feature type="signal peptide" evidence="12">
    <location>
        <begin position="1"/>
        <end position="24"/>
    </location>
</feature>
<keyword evidence="5" id="KW-0915">Sodium</keyword>
<evidence type="ECO:0000256" key="11">
    <source>
        <dbReference type="SAM" id="Phobius"/>
    </source>
</evidence>
<keyword evidence="15" id="KW-1185">Reference proteome</keyword>
<feature type="transmembrane region" description="Helical" evidence="11">
    <location>
        <begin position="199"/>
        <end position="222"/>
    </location>
</feature>
<dbReference type="PANTHER" id="PTHR10110">
    <property type="entry name" value="SODIUM/HYDROGEN EXCHANGER"/>
    <property type="match status" value="1"/>
</dbReference>
<dbReference type="PRINTS" id="PR01084">
    <property type="entry name" value="NAHEXCHNGR"/>
</dbReference>
<comment type="caution">
    <text evidence="14">The sequence shown here is derived from an EMBL/GenBank/DDBJ whole genome shotgun (WGS) entry which is preliminary data.</text>
</comment>
<dbReference type="InterPro" id="IPR018422">
    <property type="entry name" value="Cation/H_exchanger_CPA1"/>
</dbReference>